<dbReference type="Pfam" id="PF04390">
    <property type="entry name" value="LptE"/>
    <property type="match status" value="1"/>
</dbReference>
<evidence type="ECO:0000256" key="3">
    <source>
        <dbReference type="ARBA" id="ARBA00023139"/>
    </source>
</evidence>
<reference evidence="7" key="1">
    <citation type="submission" date="2022-06" db="EMBL/GenBank/DDBJ databases">
        <title>New Polynucleobacter species.</title>
        <authorList>
            <person name="Hahn M.W."/>
        </authorList>
    </citation>
    <scope>NUCLEOTIDE SEQUENCE</scope>
    <source>
        <strain evidence="7">UK-FUSCHL-C3</strain>
    </source>
</reference>
<keyword evidence="1" id="KW-0732">Signal</keyword>
<evidence type="ECO:0000256" key="4">
    <source>
        <dbReference type="ARBA" id="ARBA00023237"/>
    </source>
</evidence>
<dbReference type="GO" id="GO:0009279">
    <property type="term" value="C:cell outer membrane"/>
    <property type="evidence" value="ECO:0007669"/>
    <property type="project" value="UniProtKB-UniRule"/>
</dbReference>
<dbReference type="InterPro" id="IPR007485">
    <property type="entry name" value="LPS_assembly_LptE"/>
</dbReference>
<comment type="similarity">
    <text evidence="6">Belongs to the LptE lipoprotein family.</text>
</comment>
<keyword evidence="5 7" id="KW-0449">Lipoprotein</keyword>
<protein>
    <recommendedName>
        <fullName evidence="6">LPS-assembly lipoprotein LptE</fullName>
    </recommendedName>
</protein>
<evidence type="ECO:0000256" key="5">
    <source>
        <dbReference type="ARBA" id="ARBA00023288"/>
    </source>
</evidence>
<dbReference type="PANTHER" id="PTHR38098">
    <property type="entry name" value="LPS-ASSEMBLY LIPOPROTEIN LPTE"/>
    <property type="match status" value="1"/>
</dbReference>
<dbReference type="GO" id="GO:1990351">
    <property type="term" value="C:transporter complex"/>
    <property type="evidence" value="ECO:0007669"/>
    <property type="project" value="TreeGrafter"/>
</dbReference>
<comment type="function">
    <text evidence="6">Together with LptD, is involved in the assembly of lipopolysaccharide (LPS) at the surface of the outer membrane. Required for the proper assembly of LptD. Binds LPS and may serve as the LPS recognition site at the outer membrane.</text>
</comment>
<sequence length="176" mass="19461">MSHLLTHNRRTFLGTLGGITLLSFGGLSACGFRLRGSVTIPYKAILISGRPSPQLRYDLERIIVTGSNAKVVSNGKDADLILEIVSEESTRQILTYTSTGQISAYRLNNRVIFRAFDNVGAEVIPESDIYVTRDLDFTTATVLASDQQQQQFLESMRADLALQILRRVATLGRVAR</sequence>
<keyword evidence="2 6" id="KW-0472">Membrane</keyword>
<gene>
    <name evidence="6 7" type="primary">lptE</name>
    <name evidence="7" type="ORF">NKE59_01170</name>
</gene>
<dbReference type="Gene3D" id="3.30.160.150">
    <property type="entry name" value="Lipoprotein like domain"/>
    <property type="match status" value="1"/>
</dbReference>
<organism evidence="7">
    <name type="scientific">Polynucleobacter sp. UK-FUSCHL-C3</name>
    <dbReference type="NCBI Taxonomy" id="2955208"/>
    <lineage>
        <taxon>Bacteria</taxon>
        <taxon>Pseudomonadati</taxon>
        <taxon>Pseudomonadota</taxon>
        <taxon>Betaproteobacteria</taxon>
        <taxon>Burkholderiales</taxon>
        <taxon>Burkholderiaceae</taxon>
        <taxon>Polynucleobacter</taxon>
    </lineage>
</organism>
<evidence type="ECO:0000256" key="6">
    <source>
        <dbReference type="HAMAP-Rule" id="MF_01186"/>
    </source>
</evidence>
<comment type="subunit">
    <text evidence="6">Component of the lipopolysaccharide transport and assembly complex. Interacts with LptD.</text>
</comment>
<dbReference type="HAMAP" id="MF_01186">
    <property type="entry name" value="LPS_assembly_LptE"/>
    <property type="match status" value="1"/>
</dbReference>
<dbReference type="AlphaFoldDB" id="A0AAU8A3E2"/>
<keyword evidence="3" id="KW-0564">Palmitate</keyword>
<proteinExistence type="inferred from homology"/>
<dbReference type="EMBL" id="CP099959">
    <property type="protein sequence ID" value="XCC57927.1"/>
    <property type="molecule type" value="Genomic_DNA"/>
</dbReference>
<name>A0AAU8A3E2_9BURK</name>
<evidence type="ECO:0000256" key="1">
    <source>
        <dbReference type="ARBA" id="ARBA00022729"/>
    </source>
</evidence>
<dbReference type="GO" id="GO:0015920">
    <property type="term" value="P:lipopolysaccharide transport"/>
    <property type="evidence" value="ECO:0007669"/>
    <property type="project" value="TreeGrafter"/>
</dbReference>
<accession>A0AAU8A3E2</accession>
<evidence type="ECO:0000256" key="2">
    <source>
        <dbReference type="ARBA" id="ARBA00023136"/>
    </source>
</evidence>
<dbReference type="GO" id="GO:0043165">
    <property type="term" value="P:Gram-negative-bacterium-type cell outer membrane assembly"/>
    <property type="evidence" value="ECO:0007669"/>
    <property type="project" value="UniProtKB-UniRule"/>
</dbReference>
<dbReference type="PANTHER" id="PTHR38098:SF1">
    <property type="entry name" value="LPS-ASSEMBLY LIPOPROTEIN LPTE"/>
    <property type="match status" value="1"/>
</dbReference>
<evidence type="ECO:0000313" key="7">
    <source>
        <dbReference type="EMBL" id="XCC57927.1"/>
    </source>
</evidence>
<keyword evidence="4 6" id="KW-0998">Cell outer membrane</keyword>
<dbReference type="GO" id="GO:0001530">
    <property type="term" value="F:lipopolysaccharide binding"/>
    <property type="evidence" value="ECO:0007669"/>
    <property type="project" value="TreeGrafter"/>
</dbReference>
<dbReference type="RefSeq" id="WP_353439054.1">
    <property type="nucleotide sequence ID" value="NZ_CP099959.1"/>
</dbReference>